<organism evidence="1">
    <name type="scientific">uncultured Caudovirales phage</name>
    <dbReference type="NCBI Taxonomy" id="2100421"/>
    <lineage>
        <taxon>Viruses</taxon>
        <taxon>Duplodnaviria</taxon>
        <taxon>Heunggongvirae</taxon>
        <taxon>Uroviricota</taxon>
        <taxon>Caudoviricetes</taxon>
        <taxon>Peduoviridae</taxon>
        <taxon>Maltschvirus</taxon>
        <taxon>Maltschvirus maltsch</taxon>
    </lineage>
</organism>
<gene>
    <name evidence="1" type="ORF">UFOVP435_76</name>
</gene>
<protein>
    <submittedName>
        <fullName evidence="1">Uncharacterized protein</fullName>
    </submittedName>
</protein>
<evidence type="ECO:0000313" key="1">
    <source>
        <dbReference type="EMBL" id="CAB4143196.1"/>
    </source>
</evidence>
<reference evidence="1" key="1">
    <citation type="submission" date="2020-04" db="EMBL/GenBank/DDBJ databases">
        <authorList>
            <person name="Chiriac C."/>
            <person name="Salcher M."/>
            <person name="Ghai R."/>
            <person name="Kavagutti S V."/>
        </authorList>
    </citation>
    <scope>NUCLEOTIDE SEQUENCE</scope>
</reference>
<proteinExistence type="predicted"/>
<sequence length="348" mass="39607">MTKKIRIARIASLNGSMADPATSHRAAWAWIRARQLEEQGVFDAVVLGEKDLPAKGHVTDVIYYWGMEWSGALNLFGGATKKNGDRLRLILDHKEAGLRQWCLDIPMPDIGYLAGKRPASEVGWECLHPKADWHAVSEVCKHIPSLAQQPDHGQRVVIGDSHAMSLWAANSYISRNDHKTLHGVLNPVGLDLANILKGWHVAERDVWLYFGNIDIRHHLMRLPDPAESTRLLVREYVRQAEDLMKFRGAATITLVEALPIPLDSRRIPKSGFYKGTPFYGHWHQRDSIRRKFNKELHLEARKIGAQVFSWPEWLIDENGALKDEHMEKPGSVHLALKTTWRMQEEGDL</sequence>
<name>A0A6J5MDZ7_9CAUD</name>
<accession>A0A6J5MDZ7</accession>
<dbReference type="EMBL" id="LR796416">
    <property type="protein sequence ID" value="CAB4143196.1"/>
    <property type="molecule type" value="Genomic_DNA"/>
</dbReference>